<sequence>MRIIRGKYGRRRFDVPKNITARPTTDFARENIFNVIENRIDLEGIKALDLFAGTGAISFELLSRGCASVTAVEKSGIQYGFIRKVAQQLGENNLNLIKGDVFKFITSTNAKFDFIFADPPYDLPRFGEIPELIMNSGLLAPGATFIIEHSKSYDFSSLPNFSEHRAYGSVNFSIFEMTGK</sequence>
<evidence type="ECO:0000313" key="3">
    <source>
        <dbReference type="EMBL" id="MBO8477076.1"/>
    </source>
</evidence>
<gene>
    <name evidence="3" type="ORF">IAB88_08810</name>
</gene>
<reference evidence="3" key="2">
    <citation type="journal article" date="2021" name="PeerJ">
        <title>Extensive microbial diversity within the chicken gut microbiome revealed by metagenomics and culture.</title>
        <authorList>
            <person name="Gilroy R."/>
            <person name="Ravi A."/>
            <person name="Getino M."/>
            <person name="Pursley I."/>
            <person name="Horton D.L."/>
            <person name="Alikhan N.F."/>
            <person name="Baker D."/>
            <person name="Gharbi K."/>
            <person name="Hall N."/>
            <person name="Watson M."/>
            <person name="Adriaenssens E.M."/>
            <person name="Foster-Nyarko E."/>
            <person name="Jarju S."/>
            <person name="Secka A."/>
            <person name="Antonio M."/>
            <person name="Oren A."/>
            <person name="Chaudhuri R.R."/>
            <person name="La Ragione R."/>
            <person name="Hildebrand F."/>
            <person name="Pallen M.J."/>
        </authorList>
    </citation>
    <scope>NUCLEOTIDE SEQUENCE</scope>
    <source>
        <strain evidence="3">6919</strain>
    </source>
</reference>
<dbReference type="Gene3D" id="3.40.50.150">
    <property type="entry name" value="Vaccinia Virus protein VP39"/>
    <property type="match status" value="1"/>
</dbReference>
<dbReference type="GO" id="GO:0031167">
    <property type="term" value="P:rRNA methylation"/>
    <property type="evidence" value="ECO:0007669"/>
    <property type="project" value="InterPro"/>
</dbReference>
<dbReference type="PROSITE" id="PS00092">
    <property type="entry name" value="N6_MTASE"/>
    <property type="match status" value="1"/>
</dbReference>
<comment type="caution">
    <text evidence="3">The sequence shown here is derived from an EMBL/GenBank/DDBJ whole genome shotgun (WGS) entry which is preliminary data.</text>
</comment>
<evidence type="ECO:0000256" key="2">
    <source>
        <dbReference type="ARBA" id="ARBA00022679"/>
    </source>
</evidence>
<evidence type="ECO:0000256" key="1">
    <source>
        <dbReference type="ARBA" id="ARBA00022603"/>
    </source>
</evidence>
<reference evidence="3" key="1">
    <citation type="submission" date="2020-10" db="EMBL/GenBank/DDBJ databases">
        <authorList>
            <person name="Gilroy R."/>
        </authorList>
    </citation>
    <scope>NUCLEOTIDE SEQUENCE</scope>
    <source>
        <strain evidence="3">6919</strain>
    </source>
</reference>
<dbReference type="Proteomes" id="UP000823598">
    <property type="component" value="Unassembled WGS sequence"/>
</dbReference>
<dbReference type="PANTHER" id="PTHR43542:SF1">
    <property type="entry name" value="METHYLTRANSFERASE"/>
    <property type="match status" value="1"/>
</dbReference>
<dbReference type="GO" id="GO:0003676">
    <property type="term" value="F:nucleic acid binding"/>
    <property type="evidence" value="ECO:0007669"/>
    <property type="project" value="InterPro"/>
</dbReference>
<keyword evidence="1 3" id="KW-0489">Methyltransferase</keyword>
<dbReference type="PANTHER" id="PTHR43542">
    <property type="entry name" value="METHYLTRANSFERASE"/>
    <property type="match status" value="1"/>
</dbReference>
<dbReference type="SUPFAM" id="SSF53335">
    <property type="entry name" value="S-adenosyl-L-methionine-dependent methyltransferases"/>
    <property type="match status" value="1"/>
</dbReference>
<dbReference type="CDD" id="cd02440">
    <property type="entry name" value="AdoMet_MTases"/>
    <property type="match status" value="1"/>
</dbReference>
<dbReference type="InterPro" id="IPR004398">
    <property type="entry name" value="RNA_MeTrfase_RsmD"/>
</dbReference>
<proteinExistence type="predicted"/>
<evidence type="ECO:0000313" key="4">
    <source>
        <dbReference type="Proteomes" id="UP000823598"/>
    </source>
</evidence>
<dbReference type="EMBL" id="JADIMC010000101">
    <property type="protein sequence ID" value="MBO8477076.1"/>
    <property type="molecule type" value="Genomic_DNA"/>
</dbReference>
<organism evidence="3 4">
    <name type="scientific">Candidatus Limisoma faecipullorum</name>
    <dbReference type="NCBI Taxonomy" id="2840854"/>
    <lineage>
        <taxon>Bacteria</taxon>
        <taxon>Pseudomonadati</taxon>
        <taxon>Bacteroidota</taxon>
        <taxon>Bacteroidia</taxon>
        <taxon>Bacteroidales</taxon>
        <taxon>Candidatus Limisoma</taxon>
    </lineage>
</organism>
<dbReference type="InterPro" id="IPR002052">
    <property type="entry name" value="DNA_methylase_N6_adenine_CS"/>
</dbReference>
<dbReference type="GO" id="GO:0008168">
    <property type="term" value="F:methyltransferase activity"/>
    <property type="evidence" value="ECO:0007669"/>
    <property type="project" value="UniProtKB-KW"/>
</dbReference>
<dbReference type="PIRSF" id="PIRSF004553">
    <property type="entry name" value="CHP00095"/>
    <property type="match status" value="1"/>
</dbReference>
<keyword evidence="2" id="KW-0808">Transferase</keyword>
<dbReference type="InterPro" id="IPR029063">
    <property type="entry name" value="SAM-dependent_MTases_sf"/>
</dbReference>
<dbReference type="Pfam" id="PF03602">
    <property type="entry name" value="Cons_hypoth95"/>
    <property type="match status" value="1"/>
</dbReference>
<accession>A0A9D9NKQ6</accession>
<name>A0A9D9NKQ6_9BACT</name>
<dbReference type="AlphaFoldDB" id="A0A9D9NKQ6"/>
<protein>
    <submittedName>
        <fullName evidence="3">RsmD family RNA methyltransferase</fullName>
    </submittedName>
</protein>